<feature type="chain" id="PRO_5046139504" evidence="2">
    <location>
        <begin position="30"/>
        <end position="153"/>
    </location>
</feature>
<gene>
    <name evidence="3" type="ORF">PCOR1329_LOCUS80181</name>
</gene>
<dbReference type="Proteomes" id="UP001189429">
    <property type="component" value="Unassembled WGS sequence"/>
</dbReference>
<accession>A0ABN9XVB9</accession>
<dbReference type="EMBL" id="CAUYUJ010021337">
    <property type="protein sequence ID" value="CAK0904027.1"/>
    <property type="molecule type" value="Genomic_DNA"/>
</dbReference>
<comment type="caution">
    <text evidence="3">The sequence shown here is derived from an EMBL/GenBank/DDBJ whole genome shotgun (WGS) entry which is preliminary data.</text>
</comment>
<feature type="region of interest" description="Disordered" evidence="1">
    <location>
        <begin position="29"/>
        <end position="81"/>
    </location>
</feature>
<reference evidence="3" key="1">
    <citation type="submission" date="2023-10" db="EMBL/GenBank/DDBJ databases">
        <authorList>
            <person name="Chen Y."/>
            <person name="Shah S."/>
            <person name="Dougan E. K."/>
            <person name="Thang M."/>
            <person name="Chan C."/>
        </authorList>
    </citation>
    <scope>NUCLEOTIDE SEQUENCE [LARGE SCALE GENOMIC DNA]</scope>
</reference>
<feature type="region of interest" description="Disordered" evidence="1">
    <location>
        <begin position="127"/>
        <end position="153"/>
    </location>
</feature>
<feature type="compositionally biased region" description="Basic residues" evidence="1">
    <location>
        <begin position="144"/>
        <end position="153"/>
    </location>
</feature>
<evidence type="ECO:0000256" key="1">
    <source>
        <dbReference type="SAM" id="MobiDB-lite"/>
    </source>
</evidence>
<sequence length="153" mass="16352">MLRTSVAQWQCQAWAVLVLLASLPTFRRLGPEPERPAPPAPKGPSVREIVADTVSELEALRGGGAPPPPGGECSSELGPQENGSRAEAAECVCECPECEAPGSQWLGWLLGGVSVLLQLRGWWQGRGLDGASSKERSPEDGDGRRRHRRGHIA</sequence>
<keyword evidence="4" id="KW-1185">Reference proteome</keyword>
<evidence type="ECO:0000256" key="2">
    <source>
        <dbReference type="SAM" id="SignalP"/>
    </source>
</evidence>
<protein>
    <submittedName>
        <fullName evidence="3">Uncharacterized protein</fullName>
    </submittedName>
</protein>
<feature type="signal peptide" evidence="2">
    <location>
        <begin position="1"/>
        <end position="29"/>
    </location>
</feature>
<organism evidence="3 4">
    <name type="scientific">Prorocentrum cordatum</name>
    <dbReference type="NCBI Taxonomy" id="2364126"/>
    <lineage>
        <taxon>Eukaryota</taxon>
        <taxon>Sar</taxon>
        <taxon>Alveolata</taxon>
        <taxon>Dinophyceae</taxon>
        <taxon>Prorocentrales</taxon>
        <taxon>Prorocentraceae</taxon>
        <taxon>Prorocentrum</taxon>
    </lineage>
</organism>
<evidence type="ECO:0000313" key="3">
    <source>
        <dbReference type="EMBL" id="CAK0904027.1"/>
    </source>
</evidence>
<proteinExistence type="predicted"/>
<name>A0ABN9XVB9_9DINO</name>
<feature type="compositionally biased region" description="Basic and acidic residues" evidence="1">
    <location>
        <begin position="132"/>
        <end position="143"/>
    </location>
</feature>
<keyword evidence="2" id="KW-0732">Signal</keyword>
<evidence type="ECO:0000313" key="4">
    <source>
        <dbReference type="Proteomes" id="UP001189429"/>
    </source>
</evidence>